<evidence type="ECO:0000256" key="3">
    <source>
        <dbReference type="ARBA" id="ARBA00013368"/>
    </source>
</evidence>
<reference evidence="7 8" key="1">
    <citation type="submission" date="2017-06" db="EMBL/GenBank/DDBJ databases">
        <authorList>
            <person name="Kim H.J."/>
            <person name="Triplett B.A."/>
        </authorList>
    </citation>
    <scope>NUCLEOTIDE SEQUENCE [LARGE SCALE GENOMIC DNA]</scope>
    <source>
        <strain evidence="7 8">CGMCC 4.2132</strain>
    </source>
</reference>
<feature type="domain" description="Rad50/SbcC-type AAA" evidence="6">
    <location>
        <begin position="8"/>
        <end position="184"/>
    </location>
</feature>
<dbReference type="GO" id="GO:0006302">
    <property type="term" value="P:double-strand break repair"/>
    <property type="evidence" value="ECO:0007669"/>
    <property type="project" value="InterPro"/>
</dbReference>
<keyword evidence="7" id="KW-0269">Exonuclease</keyword>
<sequence length="1330" mass="141811">MRPHRLWITAFGSFPAEEEVDFDALTEAGLFLIHGPTGAGKTTVLDALCYALYGRVPGKRDSAKSLRCDHAPPGRGPSVALEVTIRGRRLKITRSPSWQRPKLRGTGTTRENEKALLQELNASGEWIGLTTRVDEAGELIGTLLGMNADQFFQVAMLPQGDFAKFLRADGEDRRKVLERLFSVKIYAAAESWLADRRTEAHREQQALRREVDFAAKRLEEAAGPALLTALAEGDLPDGAAPGDLRDGAASGGLQDGEPRDGETSEELPDGAVSPGGAALGEAPDGAASRVARVASDPAEGAGPRSVAVSVEEDPLEWAQALEELAGRVVARVSRDCAEGEVAVRESRASLEYGAALADRRRRHTEALTRSRMVEETAEERVDLQATLTEAARADRLLPLIQGAEQRSEAAAKASQLAADAVARAIPLLAAGRDPSPDLLATLERDRQSEITRLRELRTEESRLATILQERERAGREIVDLTAAQAEADARLEVLPGLRLDVDARLTAARLDAARVPAAESAAESAAALLRAAEHRESLAAELSRARTDLAAKLAVLPVAPDETDEAGAREALASWERERREELAGLEGLRADEARLAELDDLLTALDLEIQGSARQESVLHERQEGLPAESADASARLTAARAQTAGIPAARAAADGAVSVLGAARRRDDLRTELEAARAAEVKAVDEAQDLRDRHQDLRQARIEGMAAELAAKLSPGDPCAVCGSPDHPAPAAPAAEAPTAEDERTAQSAYETAMERRRDAGTTVTALSSRLEEALAIAGDLTVRQAEEILAEAERELEALTAAASTEEALAAEVERLTAELDGARKEAAELARRLTGDRMRLAGWQAEHDRLTARLDGARGVDPTVQARRDRLTGEAALLAVALAAATLVAELAAGHREACDRTDLAVELAGAGLAEAERALTVLRESAEAEHGLLAEAEALAAELGLLGERSRELAVALTARRTNVEGLTADAQQLTGRINEARGHDATLAARLERLTEEADLLGEAVEATREERTTAAELATARERALAAIVEAGFLGLDDARAAIRPAAELKEKTERLQELDRASTEVAALLADPELIAAAAEPEPDLAGLRAARDEADAVHAGLLSERHQAEARRARLAALRTELAASLERWLPAAERHRLTERLAALTGGNSTDNQWNMRLSSYVLGERLRQVVESANERLDHMSGGRYLLEHNLSRTAGDRSKSGGGLGLRILDAWTGVDRDPATLSGGESFVTSLALALGLADVVTAEAGGVELGTLFVDEGFGTLDEDTLDGVLDILDNLRDGGRAVGIVSHVAELRTRVPAQLRVRKERRGSTLSTTTP</sequence>
<dbReference type="OrthoDB" id="9795626at2"/>
<dbReference type="PANTHER" id="PTHR32114:SF2">
    <property type="entry name" value="ABC TRANSPORTER ABCH.3"/>
    <property type="match status" value="1"/>
</dbReference>
<dbReference type="EMBL" id="FZOD01000008">
    <property type="protein sequence ID" value="SNS39076.1"/>
    <property type="molecule type" value="Genomic_DNA"/>
</dbReference>
<keyword evidence="7" id="KW-0540">Nuclease</keyword>
<feature type="region of interest" description="Disordered" evidence="5">
    <location>
        <begin position="727"/>
        <end position="746"/>
    </location>
</feature>
<dbReference type="PANTHER" id="PTHR32114">
    <property type="entry name" value="ABC TRANSPORTER ABCH.3"/>
    <property type="match status" value="1"/>
</dbReference>
<dbReference type="GO" id="GO:0016887">
    <property type="term" value="F:ATP hydrolysis activity"/>
    <property type="evidence" value="ECO:0007669"/>
    <property type="project" value="InterPro"/>
</dbReference>
<dbReference type="Pfam" id="PF13558">
    <property type="entry name" value="SbcC_Walker_B"/>
    <property type="match status" value="1"/>
</dbReference>
<protein>
    <recommendedName>
        <fullName evidence="3">Nuclease SbcCD subunit C</fullName>
    </recommendedName>
</protein>
<feature type="coiled-coil region" evidence="4">
    <location>
        <begin position="785"/>
        <end position="836"/>
    </location>
</feature>
<keyword evidence="7" id="KW-0378">Hydrolase</keyword>
<dbReference type="Proteomes" id="UP000198282">
    <property type="component" value="Unassembled WGS sequence"/>
</dbReference>
<gene>
    <name evidence="7" type="ORF">SAMN05216276_1008200</name>
</gene>
<keyword evidence="4" id="KW-0175">Coiled coil</keyword>
<evidence type="ECO:0000256" key="4">
    <source>
        <dbReference type="SAM" id="Coils"/>
    </source>
</evidence>
<evidence type="ECO:0000256" key="5">
    <source>
        <dbReference type="SAM" id="MobiDB-lite"/>
    </source>
</evidence>
<comment type="similarity">
    <text evidence="1">Belongs to the SMC family. SbcC subfamily.</text>
</comment>
<keyword evidence="8" id="KW-1185">Reference proteome</keyword>
<dbReference type="InterPro" id="IPR038729">
    <property type="entry name" value="Rad50/SbcC_AAA"/>
</dbReference>
<dbReference type="InterPro" id="IPR027417">
    <property type="entry name" value="P-loop_NTPase"/>
</dbReference>
<dbReference type="RefSeq" id="WP_089207192.1">
    <property type="nucleotide sequence ID" value="NZ_FZOD01000008.1"/>
</dbReference>
<dbReference type="SUPFAM" id="SSF52540">
    <property type="entry name" value="P-loop containing nucleoside triphosphate hydrolases"/>
    <property type="match status" value="1"/>
</dbReference>
<dbReference type="Pfam" id="PF13476">
    <property type="entry name" value="AAA_23"/>
    <property type="match status" value="1"/>
</dbReference>
<evidence type="ECO:0000256" key="2">
    <source>
        <dbReference type="ARBA" id="ARBA00011322"/>
    </source>
</evidence>
<evidence type="ECO:0000259" key="6">
    <source>
        <dbReference type="Pfam" id="PF13476"/>
    </source>
</evidence>
<organism evidence="7 8">
    <name type="scientific">Streptosporangium subroseum</name>
    <dbReference type="NCBI Taxonomy" id="106412"/>
    <lineage>
        <taxon>Bacteria</taxon>
        <taxon>Bacillati</taxon>
        <taxon>Actinomycetota</taxon>
        <taxon>Actinomycetes</taxon>
        <taxon>Streptosporangiales</taxon>
        <taxon>Streptosporangiaceae</taxon>
        <taxon>Streptosporangium</taxon>
    </lineage>
</organism>
<dbReference type="GO" id="GO:0004527">
    <property type="term" value="F:exonuclease activity"/>
    <property type="evidence" value="ECO:0007669"/>
    <property type="project" value="UniProtKB-KW"/>
</dbReference>
<evidence type="ECO:0000313" key="7">
    <source>
        <dbReference type="EMBL" id="SNS39076.1"/>
    </source>
</evidence>
<evidence type="ECO:0000313" key="8">
    <source>
        <dbReference type="Proteomes" id="UP000198282"/>
    </source>
</evidence>
<comment type="subunit">
    <text evidence="2">Heterodimer of SbcC and SbcD.</text>
</comment>
<evidence type="ECO:0000256" key="1">
    <source>
        <dbReference type="ARBA" id="ARBA00006930"/>
    </source>
</evidence>
<dbReference type="Gene3D" id="3.40.50.300">
    <property type="entry name" value="P-loop containing nucleotide triphosphate hydrolases"/>
    <property type="match status" value="2"/>
</dbReference>
<accession>A0A239E321</accession>
<name>A0A239E321_9ACTN</name>
<proteinExistence type="inferred from homology"/>
<feature type="region of interest" description="Disordered" evidence="5">
    <location>
        <begin position="233"/>
        <end position="307"/>
    </location>
</feature>